<evidence type="ECO:0000313" key="5">
    <source>
        <dbReference type="Proteomes" id="UP000789739"/>
    </source>
</evidence>
<feature type="transmembrane region" description="Helical" evidence="2">
    <location>
        <begin position="236"/>
        <end position="257"/>
    </location>
</feature>
<dbReference type="AlphaFoldDB" id="A0A9N9GR08"/>
<comment type="caution">
    <text evidence="4">The sequence shown here is derived from an EMBL/GenBank/DDBJ whole genome shotgun (WGS) entry which is preliminary data.</text>
</comment>
<keyword evidence="2" id="KW-0812">Transmembrane</keyword>
<gene>
    <name evidence="4" type="ORF">PBRASI_LOCUS8851</name>
</gene>
<evidence type="ECO:0000256" key="3">
    <source>
        <dbReference type="SAM" id="SignalP"/>
    </source>
</evidence>
<dbReference type="OrthoDB" id="2444199at2759"/>
<evidence type="ECO:0000256" key="1">
    <source>
        <dbReference type="SAM" id="MobiDB-lite"/>
    </source>
</evidence>
<sequence>MIFILALLVTYAIILLIGITNGAPTIKTELRWEMNIPPPSVCFQFPYNFTIDCESHNMDVAQNCSQQHVEQPTFIVSSNRYSGCFIPNGVQVTKDVIYSLAYTVNDTNFNNSSPVPELVATIYDTELISTEYNETAKEVDRYYPSLINSFNAMSIYLLFYQQANIVEYSRSERHVIRRNAFTAFGMLSNNIRVPYITTKIQGGPLNISDLDANIYGALFLKVNNNVVRVEIEQRRVISSIGLLGGAWGLAVGLYAILFGSDSLRPWGCIHFYCCCFIRQTRLQLRESLPVIPLRSSKSSTVLPAGSYRSKDSKSVEQLQERLDRLELFMREYMVESAYLEGLNENRFPNRLSSWLGGCTGNSGTVAADTTGVYASISSVSHSKTDVEDATRTTALERERSIIPSDHTRVSTSPQPSPSRLSNPDFFFVDAESS</sequence>
<feature type="chain" id="PRO_5040139050" evidence="3">
    <location>
        <begin position="23"/>
        <end position="433"/>
    </location>
</feature>
<dbReference type="Proteomes" id="UP000789739">
    <property type="component" value="Unassembled WGS sequence"/>
</dbReference>
<feature type="region of interest" description="Disordered" evidence="1">
    <location>
        <begin position="401"/>
        <end position="433"/>
    </location>
</feature>
<name>A0A9N9GR08_9GLOM</name>
<evidence type="ECO:0000313" key="4">
    <source>
        <dbReference type="EMBL" id="CAG8623630.1"/>
    </source>
</evidence>
<keyword evidence="2" id="KW-1133">Transmembrane helix</keyword>
<evidence type="ECO:0000256" key="2">
    <source>
        <dbReference type="SAM" id="Phobius"/>
    </source>
</evidence>
<proteinExistence type="predicted"/>
<dbReference type="EMBL" id="CAJVPI010001704">
    <property type="protein sequence ID" value="CAG8623630.1"/>
    <property type="molecule type" value="Genomic_DNA"/>
</dbReference>
<keyword evidence="2" id="KW-0472">Membrane</keyword>
<keyword evidence="5" id="KW-1185">Reference proteome</keyword>
<accession>A0A9N9GR08</accession>
<feature type="signal peptide" evidence="3">
    <location>
        <begin position="1"/>
        <end position="22"/>
    </location>
</feature>
<organism evidence="4 5">
    <name type="scientific">Paraglomus brasilianum</name>
    <dbReference type="NCBI Taxonomy" id="144538"/>
    <lineage>
        <taxon>Eukaryota</taxon>
        <taxon>Fungi</taxon>
        <taxon>Fungi incertae sedis</taxon>
        <taxon>Mucoromycota</taxon>
        <taxon>Glomeromycotina</taxon>
        <taxon>Glomeromycetes</taxon>
        <taxon>Paraglomerales</taxon>
        <taxon>Paraglomeraceae</taxon>
        <taxon>Paraglomus</taxon>
    </lineage>
</organism>
<keyword evidence="3" id="KW-0732">Signal</keyword>
<reference evidence="4" key="1">
    <citation type="submission" date="2021-06" db="EMBL/GenBank/DDBJ databases">
        <authorList>
            <person name="Kallberg Y."/>
            <person name="Tangrot J."/>
            <person name="Rosling A."/>
        </authorList>
    </citation>
    <scope>NUCLEOTIDE SEQUENCE</scope>
    <source>
        <strain evidence="4">BR232B</strain>
    </source>
</reference>
<protein>
    <submittedName>
        <fullName evidence="4">9360_t:CDS:1</fullName>
    </submittedName>
</protein>
<feature type="compositionally biased region" description="Polar residues" evidence="1">
    <location>
        <begin position="409"/>
        <end position="421"/>
    </location>
</feature>